<dbReference type="InterPro" id="IPR036388">
    <property type="entry name" value="WH-like_DNA-bd_sf"/>
</dbReference>
<keyword evidence="3" id="KW-1133">Transmembrane helix</keyword>
<evidence type="ECO:0000256" key="1">
    <source>
        <dbReference type="ARBA" id="ARBA00022737"/>
    </source>
</evidence>
<feature type="compositionally biased region" description="Basic and acidic residues" evidence="2">
    <location>
        <begin position="371"/>
        <end position="390"/>
    </location>
</feature>
<dbReference type="InterPro" id="IPR011042">
    <property type="entry name" value="6-blade_b-propeller_TolB-like"/>
</dbReference>
<keyword evidence="4" id="KW-0732">Signal</keyword>
<dbReference type="InterPro" id="IPR027417">
    <property type="entry name" value="P-loop_NTPase"/>
</dbReference>
<dbReference type="Gene3D" id="2.120.10.30">
    <property type="entry name" value="TolB, C-terminal domain"/>
    <property type="match status" value="1"/>
</dbReference>
<dbReference type="EMBL" id="CACVKT020002852">
    <property type="protein sequence ID" value="CAC5380231.1"/>
    <property type="molecule type" value="Genomic_DNA"/>
</dbReference>
<dbReference type="SUPFAM" id="SSF101898">
    <property type="entry name" value="NHL repeat"/>
    <property type="match status" value="1"/>
</dbReference>
<feature type="region of interest" description="Disordered" evidence="2">
    <location>
        <begin position="353"/>
        <end position="396"/>
    </location>
</feature>
<gene>
    <name evidence="6" type="ORF">MCOR_16206</name>
</gene>
<dbReference type="OrthoDB" id="6114655at2759"/>
<evidence type="ECO:0000259" key="5">
    <source>
        <dbReference type="Pfam" id="PF16095"/>
    </source>
</evidence>
<dbReference type="Pfam" id="PF08477">
    <property type="entry name" value="Roc"/>
    <property type="match status" value="1"/>
</dbReference>
<dbReference type="PANTHER" id="PTHR47679">
    <property type="entry name" value="PROTEIN TORNADO 1"/>
    <property type="match status" value="1"/>
</dbReference>
<reference evidence="6 7" key="1">
    <citation type="submission" date="2020-06" db="EMBL/GenBank/DDBJ databases">
        <authorList>
            <person name="Li R."/>
            <person name="Bekaert M."/>
        </authorList>
    </citation>
    <scope>NUCLEOTIDE SEQUENCE [LARGE SCALE GENOMIC DNA]</scope>
    <source>
        <strain evidence="7">wild</strain>
    </source>
</reference>
<dbReference type="Pfam" id="PF16095">
    <property type="entry name" value="COR-A"/>
    <property type="match status" value="1"/>
</dbReference>
<protein>
    <recommendedName>
        <fullName evidence="5">COR domain-containing protein</fullName>
    </recommendedName>
</protein>
<dbReference type="Proteomes" id="UP000507470">
    <property type="component" value="Unassembled WGS sequence"/>
</dbReference>
<dbReference type="AlphaFoldDB" id="A0A6J8B9U4"/>
<accession>A0A6J8B9U4</accession>
<proteinExistence type="predicted"/>
<keyword evidence="1" id="KW-0677">Repeat</keyword>
<feature type="domain" description="COR" evidence="5">
    <location>
        <begin position="633"/>
        <end position="786"/>
    </location>
</feature>
<dbReference type="PANTHER" id="PTHR47679:SF2">
    <property type="entry name" value="C-TERMINAL OF ROC (COR) DOMAIN-CONTAINING PROTEIN"/>
    <property type="match status" value="1"/>
</dbReference>
<keyword evidence="3" id="KW-0472">Membrane</keyword>
<evidence type="ECO:0000313" key="6">
    <source>
        <dbReference type="EMBL" id="CAC5380231.1"/>
    </source>
</evidence>
<evidence type="ECO:0000313" key="7">
    <source>
        <dbReference type="Proteomes" id="UP000507470"/>
    </source>
</evidence>
<dbReference type="Gene3D" id="3.40.50.300">
    <property type="entry name" value="P-loop containing nucleotide triphosphate hydrolases"/>
    <property type="match status" value="2"/>
</dbReference>
<organism evidence="6 7">
    <name type="scientific">Mytilus coruscus</name>
    <name type="common">Sea mussel</name>
    <dbReference type="NCBI Taxonomy" id="42192"/>
    <lineage>
        <taxon>Eukaryota</taxon>
        <taxon>Metazoa</taxon>
        <taxon>Spiralia</taxon>
        <taxon>Lophotrochozoa</taxon>
        <taxon>Mollusca</taxon>
        <taxon>Bivalvia</taxon>
        <taxon>Autobranchia</taxon>
        <taxon>Pteriomorphia</taxon>
        <taxon>Mytilida</taxon>
        <taxon>Mytiloidea</taxon>
        <taxon>Mytilidae</taxon>
        <taxon>Mytilinae</taxon>
        <taxon>Mytilus</taxon>
    </lineage>
</organism>
<feature type="chain" id="PRO_5026701651" description="COR domain-containing protein" evidence="4">
    <location>
        <begin position="19"/>
        <end position="1243"/>
    </location>
</feature>
<dbReference type="Gene3D" id="2.130.10.10">
    <property type="entry name" value="YVTN repeat-like/Quinoprotein amine dehydrogenase"/>
    <property type="match status" value="1"/>
</dbReference>
<dbReference type="InterPro" id="IPR032171">
    <property type="entry name" value="COR-A"/>
</dbReference>
<sequence>MDIVILLTFLQMLSLNEAYNFTCPSQAHWKIRAKAMCKPPKNYTCLFDVTFRVNVYREICNRPRILDRGHKYVFQPNLNRATCSVTRYQPEIFETNGYSDCTYQKSLCNSLGQEAYEYGNTTVDIKCICNTERGYTFVMNSKNPCYCNPSTEDCSCHLGINPSNKTIGLKDIKCYDDMKMTKSPFLGDMFNISRTIKIIEFDNFKYNLNYVPSNEYRIKAGISVLTLLLAYFAVCIIVYRIMPRNILPEAINQLSEVDRIRYIKLLQGSKTENRYFVRIMIVGKESAGKTCLLRRLLKEGISDVSSTDGVDIVVRRCKINIENGKWTIGKGIKDDKFGRIKRAIITEEKTTMDVTEGTNRKIDPTESMQSGKREGNAEDNRSINDSHDTSEDIAPNDCAEATDVKHTQVDEKTDSSISTIDKMSTYKNDIKTETKINLDESNDMNQSSSLVMPEDLMSNVFSKSTVNTPSNLYALCELWDFAGQKEFYATHQAFLTSSAVYLVVADMKDDISKQGMSQYFADFQHIGEYVDFWFDSIHCHRTTSKPASNGHFNPPILLVFTGNDKYNKADFKKREKELNNQIDHVFGFQSKYHHLYNKFYLSNTKDSNEDFEKLQYAIYETARKMDNWGNAFPLKWILLEHLIEINKINGKNFINFPDMSNLAKHPDINILEKEELLLFLRFQHNVGNIIFFENIPDLIILRPQWLADAFRCLVSDKVDYRRLHHLKDWTLFTRQGKMSESLITELFNSKDGCQLSGQKNNLLKVMEKLDILVKIENSSYYIMPSMMPPSTFDAVCEKIGILTNKCKRTSWLCFKFEFLPPSFFNHLSAWFIRKYNPSKLDSGIALYRGICMFDIEASGGKKIMVTMSSDTIALQVVSFSEQHEGFRSTCSDIFSGVTQLITNIKERYNVKISFKLHFKCSDGYYFKDTFEYEKLTIEKECFCIQHQQMHRSEQIYSPWMNNQDTEEEKIEPNKEEFAQDQTPVKTNPPVSVTLRQQFNIKKSGSENQIILNCIKIGKTLVFTDHYNDRLIICNSDGTDIHHIPLSYEPCYITVVNSNTVAVSCGVNTILIINISTGSVTSTINTSGDCYGISYNDNNLYVVIDRSIIHVMDLTGKVIRTIPLPSDCINDITVDRDRFVCKDVRSIYCCSLDGKLIWKFKQDKFQDLRTVTTDNEGNVYLTNIRKNTVVVVSDDGKHHRELLTKSDGLDWPYGIYFDRKENILLVCNYDDGKVFLFDVKKQYK</sequence>
<keyword evidence="7" id="KW-1185">Reference proteome</keyword>
<evidence type="ECO:0000256" key="3">
    <source>
        <dbReference type="SAM" id="Phobius"/>
    </source>
</evidence>
<dbReference type="Gene3D" id="1.10.10.10">
    <property type="entry name" value="Winged helix-like DNA-binding domain superfamily/Winged helix DNA-binding domain"/>
    <property type="match status" value="1"/>
</dbReference>
<dbReference type="InterPro" id="IPR015943">
    <property type="entry name" value="WD40/YVTN_repeat-like_dom_sf"/>
</dbReference>
<feature type="signal peptide" evidence="4">
    <location>
        <begin position="1"/>
        <end position="18"/>
    </location>
</feature>
<feature type="transmembrane region" description="Helical" evidence="3">
    <location>
        <begin position="220"/>
        <end position="239"/>
    </location>
</feature>
<keyword evidence="3" id="KW-0812">Transmembrane</keyword>
<dbReference type="SUPFAM" id="SSF52540">
    <property type="entry name" value="P-loop containing nucleoside triphosphate hydrolases"/>
    <property type="match status" value="1"/>
</dbReference>
<name>A0A6J8B9U4_MYTCO</name>
<evidence type="ECO:0000256" key="2">
    <source>
        <dbReference type="SAM" id="MobiDB-lite"/>
    </source>
</evidence>
<evidence type="ECO:0000256" key="4">
    <source>
        <dbReference type="SAM" id="SignalP"/>
    </source>
</evidence>